<comment type="caution">
    <text evidence="2">The sequence shown here is derived from an EMBL/GenBank/DDBJ whole genome shotgun (WGS) entry which is preliminary data.</text>
</comment>
<evidence type="ECO:0000256" key="1">
    <source>
        <dbReference type="SAM" id="MobiDB-lite"/>
    </source>
</evidence>
<dbReference type="EMBL" id="APAU02000179">
    <property type="protein sequence ID" value="EUB55179.1"/>
    <property type="molecule type" value="Genomic_DNA"/>
</dbReference>
<dbReference type="InterPro" id="IPR050927">
    <property type="entry name" value="TRPM"/>
</dbReference>
<feature type="compositionally biased region" description="Basic residues" evidence="1">
    <location>
        <begin position="64"/>
        <end position="78"/>
    </location>
</feature>
<accession>W6UP29</accession>
<proteinExistence type="predicted"/>
<protein>
    <submittedName>
        <fullName evidence="2">Transient receptor potential channel</fullName>
    </submittedName>
</protein>
<keyword evidence="2" id="KW-0675">Receptor</keyword>
<dbReference type="Proteomes" id="UP000019149">
    <property type="component" value="Unassembled WGS sequence"/>
</dbReference>
<organism evidence="2 3">
    <name type="scientific">Echinococcus granulosus</name>
    <name type="common">Hydatid tapeworm</name>
    <dbReference type="NCBI Taxonomy" id="6210"/>
    <lineage>
        <taxon>Eukaryota</taxon>
        <taxon>Metazoa</taxon>
        <taxon>Spiralia</taxon>
        <taxon>Lophotrochozoa</taxon>
        <taxon>Platyhelminthes</taxon>
        <taxon>Cestoda</taxon>
        <taxon>Eucestoda</taxon>
        <taxon>Cyclophyllidea</taxon>
        <taxon>Taeniidae</taxon>
        <taxon>Echinococcus</taxon>
        <taxon>Echinococcus granulosus group</taxon>
    </lineage>
</organism>
<evidence type="ECO:0000313" key="3">
    <source>
        <dbReference type="Proteomes" id="UP000019149"/>
    </source>
</evidence>
<feature type="compositionally biased region" description="Polar residues" evidence="1">
    <location>
        <begin position="18"/>
        <end position="34"/>
    </location>
</feature>
<reference evidence="2 3" key="1">
    <citation type="journal article" date="2013" name="Nat. Genet.">
        <title>The genome of the hydatid tapeworm Echinococcus granulosus.</title>
        <authorList>
            <person name="Zheng H."/>
            <person name="Zhang W."/>
            <person name="Zhang L."/>
            <person name="Zhang Z."/>
            <person name="Li J."/>
            <person name="Lu G."/>
            <person name="Zhu Y."/>
            <person name="Wang Y."/>
            <person name="Huang Y."/>
            <person name="Liu J."/>
            <person name="Kang H."/>
            <person name="Chen J."/>
            <person name="Wang L."/>
            <person name="Chen A."/>
            <person name="Yu S."/>
            <person name="Gao Z."/>
            <person name="Jin L."/>
            <person name="Gu W."/>
            <person name="Wang Z."/>
            <person name="Zhao L."/>
            <person name="Shi B."/>
            <person name="Wen H."/>
            <person name="Lin R."/>
            <person name="Jones M.K."/>
            <person name="Brejova B."/>
            <person name="Vinar T."/>
            <person name="Zhao G."/>
            <person name="McManus D.P."/>
            <person name="Chen Z."/>
            <person name="Zhou Y."/>
            <person name="Wang S."/>
        </authorList>
    </citation>
    <scope>NUCLEOTIDE SEQUENCE [LARGE SCALE GENOMIC DNA]</scope>
</reference>
<dbReference type="STRING" id="6210.W6UP29"/>
<gene>
    <name evidence="2" type="ORF">EGR_09961</name>
</gene>
<name>W6UP29_ECHGR</name>
<dbReference type="PANTHER" id="PTHR13800">
    <property type="entry name" value="TRANSIENT RECEPTOR POTENTIAL CATION CHANNEL, SUBFAMILY M, MEMBER 6"/>
    <property type="match status" value="1"/>
</dbReference>
<dbReference type="OrthoDB" id="301415at2759"/>
<feature type="region of interest" description="Disordered" evidence="1">
    <location>
        <begin position="64"/>
        <end position="102"/>
    </location>
</feature>
<dbReference type="GeneID" id="36345676"/>
<dbReference type="CTD" id="36345676"/>
<dbReference type="GO" id="GO:0005261">
    <property type="term" value="F:monoatomic cation channel activity"/>
    <property type="evidence" value="ECO:0007669"/>
    <property type="project" value="TreeGrafter"/>
</dbReference>
<evidence type="ECO:0000313" key="2">
    <source>
        <dbReference type="EMBL" id="EUB55179.1"/>
    </source>
</evidence>
<sequence length="215" mass="23929">MVPAEPLIVNDEMNASSLEMEQQQVQSRNTRVQGHQNHNHQLSLQHHLHHHNLAISSRASIHLHPSHHHSHCRGKRKGSTFSSKSSTSSSSSSSSSSTSNLVPPTWIEQKITQLNCAKYVPAIRSPDRCGCGRFPEEHDLYVIRDARMDAHLEPEKERWQVKSHTCEVPTTAFGTVEFQGGPHPTKARVCLSSTICDSSNGTDIPHTASYSVDIF</sequence>
<dbReference type="KEGG" id="egl:EGR_09961"/>
<keyword evidence="3" id="KW-1185">Reference proteome</keyword>
<dbReference type="AlphaFoldDB" id="W6UP29"/>
<dbReference type="PANTHER" id="PTHR13800:SF1">
    <property type="entry name" value="TRANSIENT RECEPTOR POTENTIAL CATION CHANNEL TRPM"/>
    <property type="match status" value="1"/>
</dbReference>
<feature type="region of interest" description="Disordered" evidence="1">
    <location>
        <begin position="18"/>
        <end position="37"/>
    </location>
</feature>
<feature type="compositionally biased region" description="Low complexity" evidence="1">
    <location>
        <begin position="79"/>
        <end position="99"/>
    </location>
</feature>
<dbReference type="GO" id="GO:0030001">
    <property type="term" value="P:metal ion transport"/>
    <property type="evidence" value="ECO:0007669"/>
    <property type="project" value="TreeGrafter"/>
</dbReference>
<dbReference type="GO" id="GO:0005886">
    <property type="term" value="C:plasma membrane"/>
    <property type="evidence" value="ECO:0007669"/>
    <property type="project" value="TreeGrafter"/>
</dbReference>
<dbReference type="RefSeq" id="XP_024346375.1">
    <property type="nucleotide sequence ID" value="XM_024499210.1"/>
</dbReference>